<sequence length="246" mass="28205">MYKKSCQFVIIIVCYFIMSKIEEIQEPVNRQENEEIIEETPKFTPKEIEELLETAEQHKSTGNKFFSVQKYEEATEQYKKALDTCPVEKKKERAIYWGNIGACEVKLNKHKEAADACTKALEDDPTYTKVLFRRAQANEKVNTLFSTNSALEDYKKLSSDPIHKSDRVVLDNRSLISNAIKRLPPKIKELEEKEKAEMIEKLKGFGNTILGKFGLSTDNFQMVQDEKGSYNIQFVNTPDKNGEGGS</sequence>
<dbReference type="InterPro" id="IPR011990">
    <property type="entry name" value="TPR-like_helical_dom_sf"/>
</dbReference>
<evidence type="ECO:0000256" key="1">
    <source>
        <dbReference type="PROSITE-ProRule" id="PRU00339"/>
    </source>
</evidence>
<feature type="repeat" description="TPR" evidence="1">
    <location>
        <begin position="94"/>
        <end position="127"/>
    </location>
</feature>
<keyword evidence="2" id="KW-0732">Signal</keyword>
<feature type="signal peptide" evidence="2">
    <location>
        <begin position="1"/>
        <end position="21"/>
    </location>
</feature>
<feature type="repeat" description="TPR" evidence="1">
    <location>
        <begin position="55"/>
        <end position="88"/>
    </location>
</feature>
<protein>
    <submittedName>
        <fullName evidence="3">Uncharacterized protein</fullName>
    </submittedName>
</protein>
<feature type="chain" id="PRO_5016369909" evidence="2">
    <location>
        <begin position="22"/>
        <end position="246"/>
    </location>
</feature>
<accession>A0A2Z6QGH9</accession>
<dbReference type="EMBL" id="BEXD01000065">
    <property type="protein sequence ID" value="GBB83894.1"/>
    <property type="molecule type" value="Genomic_DNA"/>
</dbReference>
<dbReference type="AlphaFoldDB" id="A0A2Z6QGH9"/>
<evidence type="ECO:0000313" key="3">
    <source>
        <dbReference type="EMBL" id="GBB83894.1"/>
    </source>
</evidence>
<proteinExistence type="predicted"/>
<dbReference type="PROSITE" id="PS50005">
    <property type="entry name" value="TPR"/>
    <property type="match status" value="2"/>
</dbReference>
<evidence type="ECO:0000256" key="2">
    <source>
        <dbReference type="SAM" id="SignalP"/>
    </source>
</evidence>
<dbReference type="PANTHER" id="PTHR46014">
    <property type="entry name" value="TETRATRICOPEPTIDE REPEAT PROTEIN 1"/>
    <property type="match status" value="1"/>
</dbReference>
<dbReference type="PANTHER" id="PTHR46014:SF1">
    <property type="entry name" value="TETRATRICOPEPTIDE REPEAT PROTEIN 1"/>
    <property type="match status" value="1"/>
</dbReference>
<dbReference type="STRING" id="94130.A0A2Z6QGH9"/>
<keyword evidence="4" id="KW-1185">Reference proteome</keyword>
<name>A0A2Z6QGH9_9GLOM</name>
<organism evidence="3 4">
    <name type="scientific">Rhizophagus clarus</name>
    <dbReference type="NCBI Taxonomy" id="94130"/>
    <lineage>
        <taxon>Eukaryota</taxon>
        <taxon>Fungi</taxon>
        <taxon>Fungi incertae sedis</taxon>
        <taxon>Mucoromycota</taxon>
        <taxon>Glomeromycotina</taxon>
        <taxon>Glomeromycetes</taxon>
        <taxon>Glomerales</taxon>
        <taxon>Glomeraceae</taxon>
        <taxon>Rhizophagus</taxon>
    </lineage>
</organism>
<evidence type="ECO:0000313" key="4">
    <source>
        <dbReference type="Proteomes" id="UP000247702"/>
    </source>
</evidence>
<dbReference type="InterPro" id="IPR019734">
    <property type="entry name" value="TPR_rpt"/>
</dbReference>
<dbReference type="Proteomes" id="UP000247702">
    <property type="component" value="Unassembled WGS sequence"/>
</dbReference>
<reference evidence="3 4" key="1">
    <citation type="submission" date="2017-11" db="EMBL/GenBank/DDBJ databases">
        <title>The genome of Rhizophagus clarus HR1 reveals common genetic basis of auxotrophy among arbuscular mycorrhizal fungi.</title>
        <authorList>
            <person name="Kobayashi Y."/>
        </authorList>
    </citation>
    <scope>NUCLEOTIDE SEQUENCE [LARGE SCALE GENOMIC DNA]</scope>
    <source>
        <strain evidence="3 4">HR1</strain>
    </source>
</reference>
<keyword evidence="1" id="KW-0802">TPR repeat</keyword>
<comment type="caution">
    <text evidence="3">The sequence shown here is derived from an EMBL/GenBank/DDBJ whole genome shotgun (WGS) entry which is preliminary data.</text>
</comment>
<dbReference type="SMART" id="SM00028">
    <property type="entry name" value="TPR"/>
    <property type="match status" value="2"/>
</dbReference>
<dbReference type="Gene3D" id="1.25.40.10">
    <property type="entry name" value="Tetratricopeptide repeat domain"/>
    <property type="match status" value="1"/>
</dbReference>
<dbReference type="InterPro" id="IPR052769">
    <property type="entry name" value="TPR_domain_protein"/>
</dbReference>
<dbReference type="SUPFAM" id="SSF48452">
    <property type="entry name" value="TPR-like"/>
    <property type="match status" value="1"/>
</dbReference>
<gene>
    <name evidence="3" type="ORF">RclHR1_10560004</name>
</gene>